<sequence length="457" mass="53306">MTDAFLLFLSFSIASFIKFDGVFITNLFSLEYVPSFYLILIIFSLSYLFNRLYSFKTYLFWDEMKNILKASFFSLVVILFISFLGKIYYSRFVVVIGITLFVLFEFIWRYLYRKILYKYNLFRTNVLVIGAGEMGKIISQKIKAHTFTTYDIIGFLDDDDKKSNNTINDSKVLGKIEDIDKIIGKVSIDEVIIAIPTAKREELSEIISHLEGKVRRIKFIPDMYQLITFSTDIQDFDGVMAISSSQGLLNPVNRILKRSFDIIFGLVGLLLFLPLYIIIGLKIKHEDGGPILFKHTRIGKDLQEFKMYKFRTMVPNAEQKLQEMLEKDEKLREEFYKNFKLKDDPRITKIGNFLRKSSLDEFPQFLNVIKGDMSIVGPRPVVKKEVDMYYGKEVAQRVFTVKPGITGMWQANGRSDVEDYDERISLDLYYIRNWSLWLDIVIILKTIKSVLNRSGAY</sequence>
<evidence type="ECO:0000256" key="9">
    <source>
        <dbReference type="SAM" id="Phobius"/>
    </source>
</evidence>
<evidence type="ECO:0000259" key="10">
    <source>
        <dbReference type="Pfam" id="PF02397"/>
    </source>
</evidence>
<keyword evidence="7 9" id="KW-1133">Transmembrane helix</keyword>
<evidence type="ECO:0000256" key="8">
    <source>
        <dbReference type="ARBA" id="ARBA00023136"/>
    </source>
</evidence>
<evidence type="ECO:0000313" key="11">
    <source>
        <dbReference type="EMBL" id="POZ92403.1"/>
    </source>
</evidence>
<comment type="similarity">
    <text evidence="3">Belongs to the bacterial sugar transferase family.</text>
</comment>
<feature type="domain" description="Bacterial sugar transferase" evidence="10">
    <location>
        <begin position="257"/>
        <end position="451"/>
    </location>
</feature>
<dbReference type="Proteomes" id="UP000236950">
    <property type="component" value="Unassembled WGS sequence"/>
</dbReference>
<dbReference type="GO" id="GO:0000271">
    <property type="term" value="P:polysaccharide biosynthetic process"/>
    <property type="evidence" value="ECO:0007669"/>
    <property type="project" value="InterPro"/>
</dbReference>
<dbReference type="InterPro" id="IPR003362">
    <property type="entry name" value="Bact_transf"/>
</dbReference>
<dbReference type="NCBIfam" id="TIGR03022">
    <property type="entry name" value="WbaP_sugtrans"/>
    <property type="match status" value="1"/>
</dbReference>
<dbReference type="GO" id="GO:0016780">
    <property type="term" value="F:phosphotransferase activity, for other substituted phosphate groups"/>
    <property type="evidence" value="ECO:0007669"/>
    <property type="project" value="TreeGrafter"/>
</dbReference>
<evidence type="ECO:0000256" key="4">
    <source>
        <dbReference type="ARBA" id="ARBA00022475"/>
    </source>
</evidence>
<dbReference type="PANTHER" id="PTHR30576">
    <property type="entry name" value="COLANIC BIOSYNTHESIS UDP-GLUCOSE LIPID CARRIER TRANSFERASE"/>
    <property type="match status" value="1"/>
</dbReference>
<comment type="caution">
    <text evidence="11">The sequence shown here is derived from an EMBL/GenBank/DDBJ whole genome shotgun (WGS) entry which is preliminary data.</text>
</comment>
<feature type="transmembrane region" description="Helical" evidence="9">
    <location>
        <begin position="70"/>
        <end position="88"/>
    </location>
</feature>
<proteinExistence type="inferred from homology"/>
<gene>
    <name evidence="11" type="ORF">AA81_07480</name>
</gene>
<evidence type="ECO:0000256" key="3">
    <source>
        <dbReference type="ARBA" id="ARBA00006464"/>
    </source>
</evidence>
<evidence type="ECO:0000256" key="6">
    <source>
        <dbReference type="ARBA" id="ARBA00022692"/>
    </source>
</evidence>
<dbReference type="Pfam" id="PF13727">
    <property type="entry name" value="CoA_binding_3"/>
    <property type="match status" value="1"/>
</dbReference>
<feature type="transmembrane region" description="Helical" evidence="9">
    <location>
        <begin position="32"/>
        <end position="49"/>
    </location>
</feature>
<dbReference type="AlphaFoldDB" id="A0A2S5EGZ6"/>
<dbReference type="Pfam" id="PF02397">
    <property type="entry name" value="Bac_transf"/>
    <property type="match status" value="1"/>
</dbReference>
<feature type="transmembrane region" description="Helical" evidence="9">
    <location>
        <begin position="262"/>
        <end position="281"/>
    </location>
</feature>
<comment type="subcellular location">
    <subcellularLocation>
        <location evidence="2">Cell membrane</location>
    </subcellularLocation>
    <subcellularLocation>
        <location evidence="1">Membrane</location>
        <topology evidence="1">Multi-pass membrane protein</topology>
    </subcellularLocation>
</comment>
<keyword evidence="8 9" id="KW-0472">Membrane</keyword>
<dbReference type="Gene3D" id="3.40.50.720">
    <property type="entry name" value="NAD(P)-binding Rossmann-like Domain"/>
    <property type="match status" value="1"/>
</dbReference>
<dbReference type="InterPro" id="IPR036291">
    <property type="entry name" value="NAD(P)-bd_dom_sf"/>
</dbReference>
<evidence type="ECO:0000313" key="12">
    <source>
        <dbReference type="Proteomes" id="UP000236950"/>
    </source>
</evidence>
<dbReference type="InterPro" id="IPR017475">
    <property type="entry name" value="EPS_sugar_tfrase"/>
</dbReference>
<keyword evidence="4" id="KW-1003">Cell membrane</keyword>
<evidence type="ECO:0000256" key="5">
    <source>
        <dbReference type="ARBA" id="ARBA00022679"/>
    </source>
</evidence>
<reference evidence="11 12" key="1">
    <citation type="submission" date="2014-01" db="EMBL/GenBank/DDBJ databases">
        <title>Comparative genomics of Petrotoga.</title>
        <authorList>
            <person name="Chow K."/>
            <person name="Charchuk R."/>
            <person name="Nesbo C.L."/>
        </authorList>
    </citation>
    <scope>NUCLEOTIDE SEQUENCE [LARGE SCALE GENOMIC DNA]</scope>
    <source>
        <strain evidence="11 12">DSM 16923</strain>
    </source>
</reference>
<dbReference type="InterPro" id="IPR017472">
    <property type="entry name" value="Undecaprenyl-P_galact_Ptfrase"/>
</dbReference>
<dbReference type="EMBL" id="JALY01000156">
    <property type="protein sequence ID" value="POZ92403.1"/>
    <property type="molecule type" value="Genomic_DNA"/>
</dbReference>
<dbReference type="GO" id="GO:0005886">
    <property type="term" value="C:plasma membrane"/>
    <property type="evidence" value="ECO:0007669"/>
    <property type="project" value="UniProtKB-SubCell"/>
</dbReference>
<keyword evidence="6 9" id="KW-0812">Transmembrane</keyword>
<accession>A0A2S5EGZ6</accession>
<dbReference type="NCBIfam" id="TIGR03025">
    <property type="entry name" value="EPS_sugtrans"/>
    <property type="match status" value="1"/>
</dbReference>
<dbReference type="PANTHER" id="PTHR30576:SF4">
    <property type="entry name" value="UNDECAPRENYL-PHOSPHATE GALACTOSE PHOSPHOTRANSFERASE"/>
    <property type="match status" value="1"/>
</dbReference>
<evidence type="ECO:0000256" key="7">
    <source>
        <dbReference type="ARBA" id="ARBA00022989"/>
    </source>
</evidence>
<name>A0A2S5EGZ6_9BACT</name>
<keyword evidence="5" id="KW-0808">Transferase</keyword>
<feature type="transmembrane region" description="Helical" evidence="9">
    <location>
        <begin position="94"/>
        <end position="112"/>
    </location>
</feature>
<protein>
    <recommendedName>
        <fullName evidence="10">Bacterial sugar transferase domain-containing protein</fullName>
    </recommendedName>
</protein>
<evidence type="ECO:0000256" key="1">
    <source>
        <dbReference type="ARBA" id="ARBA00004141"/>
    </source>
</evidence>
<keyword evidence="12" id="KW-1185">Reference proteome</keyword>
<evidence type="ECO:0000256" key="2">
    <source>
        <dbReference type="ARBA" id="ARBA00004236"/>
    </source>
</evidence>
<organism evidence="11 12">
    <name type="scientific">Petrotoga halophila DSM 16923</name>
    <dbReference type="NCBI Taxonomy" id="1122953"/>
    <lineage>
        <taxon>Bacteria</taxon>
        <taxon>Thermotogati</taxon>
        <taxon>Thermotogota</taxon>
        <taxon>Thermotogae</taxon>
        <taxon>Petrotogales</taxon>
        <taxon>Petrotogaceae</taxon>
        <taxon>Petrotoga</taxon>
    </lineage>
</organism>
<dbReference type="SUPFAM" id="SSF51735">
    <property type="entry name" value="NAD(P)-binding Rossmann-fold domains"/>
    <property type="match status" value="1"/>
</dbReference>